<keyword evidence="1" id="KW-0472">Membrane</keyword>
<evidence type="ECO:0000313" key="2">
    <source>
        <dbReference type="EMBL" id="PIP55777.1"/>
    </source>
</evidence>
<feature type="transmembrane region" description="Helical" evidence="1">
    <location>
        <begin position="14"/>
        <end position="44"/>
    </location>
</feature>
<name>A0A2H0BDL7_9BACT</name>
<protein>
    <submittedName>
        <fullName evidence="2">Uncharacterized protein</fullName>
    </submittedName>
</protein>
<dbReference type="AlphaFoldDB" id="A0A2H0BDL7"/>
<evidence type="ECO:0000313" key="3">
    <source>
        <dbReference type="Proteomes" id="UP000229794"/>
    </source>
</evidence>
<comment type="caution">
    <text evidence="2">The sequence shown here is derived from an EMBL/GenBank/DDBJ whole genome shotgun (WGS) entry which is preliminary data.</text>
</comment>
<accession>A0A2H0BDL7</accession>
<organism evidence="2 3">
    <name type="scientific">Candidatus Zambryskibacteria bacterium CG22_combo_CG10-13_8_21_14_all_42_17</name>
    <dbReference type="NCBI Taxonomy" id="1975118"/>
    <lineage>
        <taxon>Bacteria</taxon>
        <taxon>Candidatus Zambryskiibacteriota</taxon>
    </lineage>
</organism>
<dbReference type="EMBL" id="PCST01000019">
    <property type="protein sequence ID" value="PIP55777.1"/>
    <property type="molecule type" value="Genomic_DNA"/>
</dbReference>
<gene>
    <name evidence="2" type="ORF">COX06_01780</name>
</gene>
<reference evidence="2 3" key="1">
    <citation type="submission" date="2017-09" db="EMBL/GenBank/DDBJ databases">
        <title>Depth-based differentiation of microbial function through sediment-hosted aquifers and enrichment of novel symbionts in the deep terrestrial subsurface.</title>
        <authorList>
            <person name="Probst A.J."/>
            <person name="Ladd B."/>
            <person name="Jarett J.K."/>
            <person name="Geller-Mcgrath D.E."/>
            <person name="Sieber C.M."/>
            <person name="Emerson J.B."/>
            <person name="Anantharaman K."/>
            <person name="Thomas B.C."/>
            <person name="Malmstrom R."/>
            <person name="Stieglmeier M."/>
            <person name="Klingl A."/>
            <person name="Woyke T."/>
            <person name="Ryan C.M."/>
            <person name="Banfield J.F."/>
        </authorList>
    </citation>
    <scope>NUCLEOTIDE SEQUENCE [LARGE SCALE GENOMIC DNA]</scope>
    <source>
        <strain evidence="2">CG22_combo_CG10-13_8_21_14_all_42_17</strain>
    </source>
</reference>
<proteinExistence type="predicted"/>
<keyword evidence="1" id="KW-0812">Transmembrane</keyword>
<sequence>MKSSIRVYLIPSSVVLFVIGLLIGKALIFGIIAVAIIVFSVLFYSHRKQRVRYWIQGYQIYLEKNNGNEVSSLRALKEEFCTSKYAEEKICDNEYSSLDVLVEDIIKREFKFDVLLQSRSLDPKDV</sequence>
<evidence type="ECO:0000256" key="1">
    <source>
        <dbReference type="SAM" id="Phobius"/>
    </source>
</evidence>
<dbReference type="Proteomes" id="UP000229794">
    <property type="component" value="Unassembled WGS sequence"/>
</dbReference>
<keyword evidence="1" id="KW-1133">Transmembrane helix</keyword>